<name>A0A8S5QRK9_9CAUD</name>
<organism evidence="2">
    <name type="scientific">Myoviridae sp. ctoNH1</name>
    <dbReference type="NCBI Taxonomy" id="2826695"/>
    <lineage>
        <taxon>Viruses</taxon>
        <taxon>Duplodnaviria</taxon>
        <taxon>Heunggongvirae</taxon>
        <taxon>Uroviricota</taxon>
        <taxon>Caudoviricetes</taxon>
    </lineage>
</organism>
<evidence type="ECO:0000313" key="2">
    <source>
        <dbReference type="EMBL" id="DAE21830.1"/>
    </source>
</evidence>
<reference evidence="2" key="1">
    <citation type="journal article" date="2021" name="Proc. Natl. Acad. Sci. U.S.A.">
        <title>A Catalog of Tens of Thousands of Viruses from Human Metagenomes Reveals Hidden Associations with Chronic Diseases.</title>
        <authorList>
            <person name="Tisza M.J."/>
            <person name="Buck C.B."/>
        </authorList>
    </citation>
    <scope>NUCLEOTIDE SEQUENCE</scope>
    <source>
        <strain evidence="2">CtoNH1</strain>
    </source>
</reference>
<evidence type="ECO:0000259" key="1">
    <source>
        <dbReference type="Pfam" id="PF22262"/>
    </source>
</evidence>
<dbReference type="InterPro" id="IPR053802">
    <property type="entry name" value="DUF6950"/>
</dbReference>
<dbReference type="Pfam" id="PF22262">
    <property type="entry name" value="DUF6950"/>
    <property type="match status" value="1"/>
</dbReference>
<dbReference type="EMBL" id="BK015718">
    <property type="protein sequence ID" value="DAE21830.1"/>
    <property type="molecule type" value="Genomic_DNA"/>
</dbReference>
<feature type="domain" description="DUF6950" evidence="1">
    <location>
        <begin position="5"/>
        <end position="113"/>
    </location>
</feature>
<proteinExistence type="predicted"/>
<protein>
    <recommendedName>
        <fullName evidence="1">DUF6950 domain-containing protein</fullName>
    </recommendedName>
</protein>
<accession>A0A8S5QRK9</accession>
<sequence>MMNIHNEIMKIVEHALNGDYQYGKNDCNIVALRIVDLFAGTNWASIAKYKTLKGGMRQLSKLGFDSTQDIIKQHCDKVSIAIDGDIWLDNDNPLIMGVYVSGRLLGVNESHDGFELINKPTDGAFYRTRRVKWEKVVD</sequence>